<dbReference type="EMBL" id="JACOPP010000013">
    <property type="protein sequence ID" value="MBC5734090.1"/>
    <property type="molecule type" value="Genomic_DNA"/>
</dbReference>
<keyword evidence="2" id="KW-1185">Reference proteome</keyword>
<evidence type="ECO:0000313" key="1">
    <source>
        <dbReference type="EMBL" id="MBC5734090.1"/>
    </source>
</evidence>
<evidence type="ECO:0000313" key="2">
    <source>
        <dbReference type="Proteomes" id="UP000661435"/>
    </source>
</evidence>
<organism evidence="1 2">
    <name type="scientific">Lawsonibacter hominis</name>
    <dbReference type="NCBI Taxonomy" id="2763053"/>
    <lineage>
        <taxon>Bacteria</taxon>
        <taxon>Bacillati</taxon>
        <taxon>Bacillota</taxon>
        <taxon>Clostridia</taxon>
        <taxon>Eubacteriales</taxon>
        <taxon>Oscillospiraceae</taxon>
        <taxon>Lawsonibacter</taxon>
    </lineage>
</organism>
<sequence>MKHADYLRQMLAPLGVYRLEGTCNGGELEAVGAALDGCAAALETVEREMLLTTAEGDGLERIEALLARRPVASVLERRRAALAALLRIGGDSFTLSAINDNLAGCGLNAVASETEEPGVVEVRFPEVPGIPDGFAEMRAIIEDILPCHLEIRYVYWYITWAMLQARFQTWGEIESLGLSWSALEKLVR</sequence>
<protein>
    <submittedName>
        <fullName evidence="1">DUF2313 domain-containing protein</fullName>
    </submittedName>
</protein>
<proteinExistence type="predicted"/>
<dbReference type="RefSeq" id="WP_186907981.1">
    <property type="nucleotide sequence ID" value="NZ_JACOPP010000013.1"/>
</dbReference>
<dbReference type="AlphaFoldDB" id="A0A8J6MA79"/>
<gene>
    <name evidence="1" type="ORF">H8S57_10185</name>
</gene>
<accession>A0A8J6MA79</accession>
<name>A0A8J6MA79_9FIRM</name>
<reference evidence="1" key="1">
    <citation type="submission" date="2020-08" db="EMBL/GenBank/DDBJ databases">
        <title>Genome public.</title>
        <authorList>
            <person name="Liu C."/>
            <person name="Sun Q."/>
        </authorList>
    </citation>
    <scope>NUCLEOTIDE SEQUENCE</scope>
    <source>
        <strain evidence="1">NSJ-51</strain>
    </source>
</reference>
<dbReference type="Proteomes" id="UP000661435">
    <property type="component" value="Unassembled WGS sequence"/>
</dbReference>
<comment type="caution">
    <text evidence="1">The sequence shown here is derived from an EMBL/GenBank/DDBJ whole genome shotgun (WGS) entry which is preliminary data.</text>
</comment>